<dbReference type="EMBL" id="JAQQWK010000014">
    <property type="protein sequence ID" value="KAK8016728.1"/>
    <property type="molecule type" value="Genomic_DNA"/>
</dbReference>
<accession>A0ABR1RR82</accession>
<evidence type="ECO:0000313" key="2">
    <source>
        <dbReference type="Proteomes" id="UP001444661"/>
    </source>
</evidence>
<gene>
    <name evidence="1" type="ORF">PG993_014917</name>
</gene>
<name>A0ABR1RR82_9PEZI</name>
<dbReference type="Proteomes" id="UP001444661">
    <property type="component" value="Unassembled WGS sequence"/>
</dbReference>
<proteinExistence type="predicted"/>
<comment type="caution">
    <text evidence="1">The sequence shown here is derived from an EMBL/GenBank/DDBJ whole genome shotgun (WGS) entry which is preliminary data.</text>
</comment>
<keyword evidence="2" id="KW-1185">Reference proteome</keyword>
<evidence type="ECO:0000313" key="1">
    <source>
        <dbReference type="EMBL" id="KAK8016728.1"/>
    </source>
</evidence>
<sequence length="76" mass="8027">MEKERFLVLVRAVHTLVATIADLDNQLLHLAIFKILDALLDAIIGPTVLSRGGHFAGVIAFSRSGRRGVGACGSSA</sequence>
<reference evidence="1 2" key="1">
    <citation type="submission" date="2023-01" db="EMBL/GenBank/DDBJ databases">
        <title>Analysis of 21 Apiospora genomes using comparative genomics revels a genus with tremendous synthesis potential of carbohydrate active enzymes and secondary metabolites.</title>
        <authorList>
            <person name="Sorensen T."/>
        </authorList>
    </citation>
    <scope>NUCLEOTIDE SEQUENCE [LARGE SCALE GENOMIC DNA]</scope>
    <source>
        <strain evidence="1 2">CBS 33761</strain>
    </source>
</reference>
<protein>
    <recommendedName>
        <fullName evidence="3">Secreted protein</fullName>
    </recommendedName>
</protein>
<evidence type="ECO:0008006" key="3">
    <source>
        <dbReference type="Google" id="ProtNLM"/>
    </source>
</evidence>
<organism evidence="1 2">
    <name type="scientific">Apiospora rasikravindrae</name>
    <dbReference type="NCBI Taxonomy" id="990691"/>
    <lineage>
        <taxon>Eukaryota</taxon>
        <taxon>Fungi</taxon>
        <taxon>Dikarya</taxon>
        <taxon>Ascomycota</taxon>
        <taxon>Pezizomycotina</taxon>
        <taxon>Sordariomycetes</taxon>
        <taxon>Xylariomycetidae</taxon>
        <taxon>Amphisphaeriales</taxon>
        <taxon>Apiosporaceae</taxon>
        <taxon>Apiospora</taxon>
    </lineage>
</organism>